<dbReference type="EMBL" id="KQ435851">
    <property type="protein sequence ID" value="KOX70807.1"/>
    <property type="molecule type" value="Genomic_DNA"/>
</dbReference>
<dbReference type="Proteomes" id="UP000053105">
    <property type="component" value="Unassembled WGS sequence"/>
</dbReference>
<organism evidence="1 2">
    <name type="scientific">Melipona quadrifasciata</name>
    <dbReference type="NCBI Taxonomy" id="166423"/>
    <lineage>
        <taxon>Eukaryota</taxon>
        <taxon>Metazoa</taxon>
        <taxon>Ecdysozoa</taxon>
        <taxon>Arthropoda</taxon>
        <taxon>Hexapoda</taxon>
        <taxon>Insecta</taxon>
        <taxon>Pterygota</taxon>
        <taxon>Neoptera</taxon>
        <taxon>Endopterygota</taxon>
        <taxon>Hymenoptera</taxon>
        <taxon>Apocrita</taxon>
        <taxon>Aculeata</taxon>
        <taxon>Apoidea</taxon>
        <taxon>Anthophila</taxon>
        <taxon>Apidae</taxon>
        <taxon>Melipona</taxon>
    </lineage>
</organism>
<dbReference type="AlphaFoldDB" id="A0A0M8ZTU1"/>
<accession>A0A0M8ZTU1</accession>
<evidence type="ECO:0000313" key="2">
    <source>
        <dbReference type="Proteomes" id="UP000053105"/>
    </source>
</evidence>
<gene>
    <name evidence="1" type="ORF">WN51_02231</name>
</gene>
<name>A0A0M8ZTU1_9HYME</name>
<sequence length="248" mass="28915">MKRAKIIGVFKKEQQKNDGINSSIALKKKKEKKRTRGCSLCETILDEFDITLFRILRPNHPNHGLDKVKSSNQVYSNSNIKTKQTFANEMRKPETENSRVLLRDPNKSGDLNTTYVSMISTIAEFTFRRHDNEKTFARSSSNFTHKRRRLMQVPQHFSVRNKKKKALILKRRYILTSKKEPTILRFCEIKVSDRATRQVFHSETYGCKNIIIPAYAKLFLPLSFPIRTLVPGRLCQFNVIVVRVPMKV</sequence>
<protein>
    <submittedName>
        <fullName evidence="1">Uncharacterized protein</fullName>
    </submittedName>
</protein>
<reference evidence="1 2" key="1">
    <citation type="submission" date="2015-07" db="EMBL/GenBank/DDBJ databases">
        <title>The genome of Melipona quadrifasciata.</title>
        <authorList>
            <person name="Pan H."/>
            <person name="Kapheim K."/>
        </authorList>
    </citation>
    <scope>NUCLEOTIDE SEQUENCE [LARGE SCALE GENOMIC DNA]</scope>
    <source>
        <strain evidence="1">0111107301</strain>
        <tissue evidence="1">Whole body</tissue>
    </source>
</reference>
<keyword evidence="2" id="KW-1185">Reference proteome</keyword>
<evidence type="ECO:0000313" key="1">
    <source>
        <dbReference type="EMBL" id="KOX70807.1"/>
    </source>
</evidence>
<proteinExistence type="predicted"/>